<protein>
    <submittedName>
        <fullName evidence="2">Uncharacterized protein</fullName>
    </submittedName>
</protein>
<organism evidence="2">
    <name type="scientific">Ananas comosus var. bracteatus</name>
    <name type="common">red pineapple</name>
    <dbReference type="NCBI Taxonomy" id="296719"/>
    <lineage>
        <taxon>Eukaryota</taxon>
        <taxon>Viridiplantae</taxon>
        <taxon>Streptophyta</taxon>
        <taxon>Embryophyta</taxon>
        <taxon>Tracheophyta</taxon>
        <taxon>Spermatophyta</taxon>
        <taxon>Magnoliopsida</taxon>
        <taxon>Liliopsida</taxon>
        <taxon>Poales</taxon>
        <taxon>Bromeliaceae</taxon>
        <taxon>Bromelioideae</taxon>
        <taxon>Ananas</taxon>
    </lineage>
</organism>
<accession>A0A6V7QMJ4</accession>
<sequence length="259" mass="28891">MAYNPHGVSDFEAHLDLNDLAYTKFLRKFAGESPAAVTRKEHTAFLLYWLCHNLLCTRELASSRASEYSEVWYSFLATRDLHVGLKSRSKLLLALSYGESNRLRRFFKLVSFRPNHTGVVGFRYTVTWDHFTDRVFSFVTQQAIRKTIHPLTPFPSKDFSIDTAAPSAPGEESEETSDHTSNAPPSSSAPIPTSSSVLASEKRPIEPEQSTPLSPPKRRKSVAEKSYSKRAEDTLSADVPEKTSVPDEPISIAVINSIG</sequence>
<feature type="compositionally biased region" description="Low complexity" evidence="1">
    <location>
        <begin position="180"/>
        <end position="196"/>
    </location>
</feature>
<gene>
    <name evidence="2" type="ORF">CB5_LOCUS27322</name>
</gene>
<name>A0A6V7QMJ4_ANACO</name>
<evidence type="ECO:0000313" key="2">
    <source>
        <dbReference type="EMBL" id="CAD1844111.1"/>
    </source>
</evidence>
<dbReference type="EMBL" id="LR862137">
    <property type="protein sequence ID" value="CAD1844111.1"/>
    <property type="molecule type" value="Genomic_DNA"/>
</dbReference>
<reference evidence="2" key="1">
    <citation type="submission" date="2020-07" db="EMBL/GenBank/DDBJ databases">
        <authorList>
            <person name="Lin J."/>
        </authorList>
    </citation>
    <scope>NUCLEOTIDE SEQUENCE</scope>
</reference>
<proteinExistence type="predicted"/>
<feature type="compositionally biased region" description="Basic and acidic residues" evidence="1">
    <location>
        <begin position="221"/>
        <end position="245"/>
    </location>
</feature>
<evidence type="ECO:0000256" key="1">
    <source>
        <dbReference type="SAM" id="MobiDB-lite"/>
    </source>
</evidence>
<feature type="region of interest" description="Disordered" evidence="1">
    <location>
        <begin position="157"/>
        <end position="259"/>
    </location>
</feature>
<dbReference type="AlphaFoldDB" id="A0A6V7QMJ4"/>